<dbReference type="PANTHER" id="PTHR13966">
    <property type="entry name" value="ENDONUCLEASE RELATED"/>
    <property type="match status" value="1"/>
</dbReference>
<dbReference type="InterPro" id="IPR044929">
    <property type="entry name" value="DNA/RNA_non-sp_Endonuclease_sf"/>
</dbReference>
<dbReference type="GO" id="GO:0004519">
    <property type="term" value="F:endonuclease activity"/>
    <property type="evidence" value="ECO:0007669"/>
    <property type="project" value="UniProtKB-KW"/>
</dbReference>
<feature type="domain" description="ENPP1-3/EXOG-like endonuclease/phosphodiesterase" evidence="3">
    <location>
        <begin position="126"/>
        <end position="325"/>
    </location>
</feature>
<evidence type="ECO:0000256" key="2">
    <source>
        <dbReference type="PIRSR" id="PIRSR640255-2"/>
    </source>
</evidence>
<accession>U2KT60</accession>
<keyword evidence="5" id="KW-0540">Nuclease</keyword>
<dbReference type="GO" id="GO:0016787">
    <property type="term" value="F:hydrolase activity"/>
    <property type="evidence" value="ECO:0007669"/>
    <property type="project" value="InterPro"/>
</dbReference>
<evidence type="ECO:0000259" key="3">
    <source>
        <dbReference type="SMART" id="SM00477"/>
    </source>
</evidence>
<dbReference type="SMART" id="SM00477">
    <property type="entry name" value="NUC"/>
    <property type="match status" value="1"/>
</dbReference>
<dbReference type="InterPro" id="IPR020821">
    <property type="entry name" value="ENPP1-3/EXOG-like_nuc-like"/>
</dbReference>
<dbReference type="SUPFAM" id="SSF54060">
    <property type="entry name" value="His-Me finger endonucleases"/>
    <property type="match status" value="1"/>
</dbReference>
<dbReference type="InterPro" id="IPR001604">
    <property type="entry name" value="Endo_G_ENPP1-like_dom"/>
</dbReference>
<keyword evidence="5" id="KW-0255">Endonuclease</keyword>
<proteinExistence type="predicted"/>
<dbReference type="GO" id="GO:0003676">
    <property type="term" value="F:nucleic acid binding"/>
    <property type="evidence" value="ECO:0007669"/>
    <property type="project" value="InterPro"/>
</dbReference>
<dbReference type="Proteomes" id="UP000016600">
    <property type="component" value="Unassembled WGS sequence"/>
</dbReference>
<evidence type="ECO:0000259" key="4">
    <source>
        <dbReference type="SMART" id="SM00892"/>
    </source>
</evidence>
<protein>
    <submittedName>
        <fullName evidence="5">DNA/RNA non-specific endonuclease</fullName>
    </submittedName>
</protein>
<reference evidence="5 6" key="1">
    <citation type="submission" date="2013-08" db="EMBL/GenBank/DDBJ databases">
        <authorList>
            <person name="Durkin A.S."/>
            <person name="Haft D.R."/>
            <person name="McCorrison J."/>
            <person name="Torralba M."/>
            <person name="Gillis M."/>
            <person name="Haft D.H."/>
            <person name="Methe B."/>
            <person name="Sutton G."/>
            <person name="Nelson K.E."/>
        </authorList>
    </citation>
    <scope>NUCLEOTIDE SEQUENCE [LARGE SCALE GENOMIC DNA]</scope>
    <source>
        <strain evidence="5 6">F0068</strain>
    </source>
</reference>
<dbReference type="EMBL" id="AWET01000024">
    <property type="protein sequence ID" value="ERK01652.1"/>
    <property type="molecule type" value="Genomic_DNA"/>
</dbReference>
<evidence type="ECO:0000256" key="1">
    <source>
        <dbReference type="PIRSR" id="PIRSR640255-1"/>
    </source>
</evidence>
<gene>
    <name evidence="5" type="ORF">HMPREF1218_1517</name>
</gene>
<keyword evidence="6" id="KW-1185">Reference proteome</keyword>
<dbReference type="PATRIC" id="fig|1081904.3.peg.1173"/>
<keyword evidence="2" id="KW-0479">Metal-binding</keyword>
<dbReference type="AlphaFoldDB" id="U2KT60"/>
<sequence length="359" mass="41743">MKKLSIIFLSLTISLAAISQTASGILRYYLHRQATYDVVLDRLKRITYLGDSLTLIRYTDNTRHTILNHRIDSIVYIANSSVPNSPSNRAVNRNRNTDPQASQLEFPHRKEGEMNLLIKHSTPEYGNTYSLEWDCSKKANRWTCYQMYDGNTCDNEKRNNTFREDEDIPTAYRTVLSQYVGSGFSRGHLCPAADRRCSKVQNQQTFYLSNMQPQYQRHNAGVWKRLETQVRAWNNTAFRDTLFVVKAATIDRDDQISGTTRSGLLIPKYFYMAILCKKDGHYQAIGLWTLHDEKKHSGDFSQYAISIDELERRTGIDFFCNLPDDIEDEIESRLNIDAWRIKTPHQSVRHIKNHRSQNN</sequence>
<feature type="domain" description="DNA/RNA non-specific endonuclease/pyrophosphatase/phosphodiesterase" evidence="4">
    <location>
        <begin position="125"/>
        <end position="325"/>
    </location>
</feature>
<keyword evidence="5" id="KW-0378">Hydrolase</keyword>
<dbReference type="Pfam" id="PF01223">
    <property type="entry name" value="Endonuclease_NS"/>
    <property type="match status" value="1"/>
</dbReference>
<dbReference type="RefSeq" id="WP_021583782.1">
    <property type="nucleotide sequence ID" value="NZ_AWET01000024.1"/>
</dbReference>
<feature type="active site" description="Proton acceptor" evidence="1">
    <location>
        <position position="188"/>
    </location>
</feature>
<dbReference type="GO" id="GO:0046872">
    <property type="term" value="F:metal ion binding"/>
    <property type="evidence" value="ECO:0007669"/>
    <property type="project" value="UniProtKB-KW"/>
</dbReference>
<evidence type="ECO:0000313" key="5">
    <source>
        <dbReference type="EMBL" id="ERK01652.1"/>
    </source>
</evidence>
<dbReference type="InterPro" id="IPR044925">
    <property type="entry name" value="His-Me_finger_sf"/>
</dbReference>
<dbReference type="PANTHER" id="PTHR13966:SF5">
    <property type="entry name" value="ENDONUCLEASE G, MITOCHONDRIAL"/>
    <property type="match status" value="1"/>
</dbReference>
<dbReference type="SMART" id="SM00892">
    <property type="entry name" value="Endonuclease_NS"/>
    <property type="match status" value="1"/>
</dbReference>
<organism evidence="5 6">
    <name type="scientific">Hoylesella pleuritidis F0068</name>
    <dbReference type="NCBI Taxonomy" id="1081904"/>
    <lineage>
        <taxon>Bacteria</taxon>
        <taxon>Pseudomonadati</taxon>
        <taxon>Bacteroidota</taxon>
        <taxon>Bacteroidia</taxon>
        <taxon>Bacteroidales</taxon>
        <taxon>Prevotellaceae</taxon>
        <taxon>Hoylesella</taxon>
    </lineage>
</organism>
<name>U2KT60_9BACT</name>
<dbReference type="InterPro" id="IPR040255">
    <property type="entry name" value="Non-specific_endonuclease"/>
</dbReference>
<comment type="caution">
    <text evidence="5">The sequence shown here is derived from an EMBL/GenBank/DDBJ whole genome shotgun (WGS) entry which is preliminary data.</text>
</comment>
<dbReference type="Gene3D" id="3.40.570.10">
    <property type="entry name" value="Extracellular Endonuclease, subunit A"/>
    <property type="match status" value="1"/>
</dbReference>
<feature type="binding site" evidence="2">
    <location>
        <position position="219"/>
    </location>
    <ligand>
        <name>Mg(2+)</name>
        <dbReference type="ChEBI" id="CHEBI:18420"/>
        <note>catalytic</note>
    </ligand>
</feature>
<evidence type="ECO:0000313" key="6">
    <source>
        <dbReference type="Proteomes" id="UP000016600"/>
    </source>
</evidence>